<gene>
    <name evidence="2" type="ORF">CGL51_04030</name>
</gene>
<organism evidence="2 3">
    <name type="scientific">Pyrobaculum aerophilum</name>
    <dbReference type="NCBI Taxonomy" id="13773"/>
    <lineage>
        <taxon>Archaea</taxon>
        <taxon>Thermoproteota</taxon>
        <taxon>Thermoprotei</taxon>
        <taxon>Thermoproteales</taxon>
        <taxon>Thermoproteaceae</taxon>
        <taxon>Pyrobaculum</taxon>
    </lineage>
</organism>
<feature type="region of interest" description="Disordered" evidence="1">
    <location>
        <begin position="1"/>
        <end position="27"/>
    </location>
</feature>
<proteinExistence type="predicted"/>
<evidence type="ECO:0000313" key="2">
    <source>
        <dbReference type="EMBL" id="RFA96856.1"/>
    </source>
</evidence>
<evidence type="ECO:0008006" key="4">
    <source>
        <dbReference type="Google" id="ProtNLM"/>
    </source>
</evidence>
<evidence type="ECO:0000313" key="3">
    <source>
        <dbReference type="Proteomes" id="UP000257123"/>
    </source>
</evidence>
<comment type="caution">
    <text evidence="2">The sequence shown here is derived from an EMBL/GenBank/DDBJ whole genome shotgun (WGS) entry which is preliminary data.</text>
</comment>
<accession>A0A371R0N5</accession>
<evidence type="ECO:0000256" key="1">
    <source>
        <dbReference type="SAM" id="MobiDB-lite"/>
    </source>
</evidence>
<protein>
    <recommendedName>
        <fullName evidence="4">PaREP2a</fullName>
    </recommendedName>
</protein>
<dbReference type="Pfam" id="PF07903">
    <property type="entry name" value="PaRep2a"/>
    <property type="match status" value="1"/>
</dbReference>
<dbReference type="AlphaFoldDB" id="A0A371R0N5"/>
<dbReference type="Proteomes" id="UP000257123">
    <property type="component" value="Unassembled WGS sequence"/>
</dbReference>
<dbReference type="RefSeq" id="WP_116420775.1">
    <property type="nucleotide sequence ID" value="NZ_NMUE01000009.1"/>
</dbReference>
<sequence>MWRERGGLGHENTTRFSERGAEESRTEVKSVETRAPCKRVKLPEAFELPRKFGVSWGCLTQGAFNGLDAVIAEGGRKGIRFRYVLPYDAIAKRYMAEYGQRERREGCGLSPTLAEALYELAENHKIEIMIEKTRYKTYYYAVVDGVKIDGRLCHRESLRGCISEVLRRVREQREWEEQLRRQRIREGVLNALTEWYFRCFGETPTDPLKVAKRLEEYFALCQMRSAAKREFGMALSEKALREAFWWDGEWMGRALSCFVTEREAVCRWGNAKRTFAVRAEADGVYIKPESPLYQEWIKAAHSGGDS</sequence>
<reference evidence="2 3" key="1">
    <citation type="submission" date="2017-07" db="EMBL/GenBank/DDBJ databases">
        <title>Draft genome sequence of aerobic hyperthermophilic archaea, Pyrobaculum aerophilum YKB31 and YKB32.</title>
        <authorList>
            <person name="Mochizuki T."/>
            <person name="Berliner A.J."/>
            <person name="Yoshida-Takashima Y."/>
            <person name="Takaki Y."/>
            <person name="Nunoura T."/>
            <person name="Takai K."/>
        </authorList>
    </citation>
    <scope>NUCLEOTIDE SEQUENCE [LARGE SCALE GENOMIC DNA]</scope>
    <source>
        <strain evidence="2 3">YKB31</strain>
    </source>
</reference>
<dbReference type="EMBL" id="NMUE01000009">
    <property type="protein sequence ID" value="RFA96856.1"/>
    <property type="molecule type" value="Genomic_DNA"/>
</dbReference>
<name>A0A371R0N5_9CREN</name>
<dbReference type="InterPro" id="IPR012490">
    <property type="entry name" value="PaRep2a"/>
</dbReference>